<accession>A0A9N9BZA8</accession>
<dbReference type="EMBL" id="CAJVPI010000960">
    <property type="protein sequence ID" value="CAG8585063.1"/>
    <property type="molecule type" value="Genomic_DNA"/>
</dbReference>
<protein>
    <submittedName>
        <fullName evidence="1">7379_t:CDS:1</fullName>
    </submittedName>
</protein>
<comment type="caution">
    <text evidence="1">The sequence shown here is derived from an EMBL/GenBank/DDBJ whole genome shotgun (WGS) entry which is preliminary data.</text>
</comment>
<dbReference type="OrthoDB" id="270318at2759"/>
<organism evidence="1 2">
    <name type="scientific">Paraglomus brasilianum</name>
    <dbReference type="NCBI Taxonomy" id="144538"/>
    <lineage>
        <taxon>Eukaryota</taxon>
        <taxon>Fungi</taxon>
        <taxon>Fungi incertae sedis</taxon>
        <taxon>Mucoromycota</taxon>
        <taxon>Glomeromycotina</taxon>
        <taxon>Glomeromycetes</taxon>
        <taxon>Paraglomerales</taxon>
        <taxon>Paraglomeraceae</taxon>
        <taxon>Paraglomus</taxon>
    </lineage>
</organism>
<reference evidence="1" key="1">
    <citation type="submission" date="2021-06" db="EMBL/GenBank/DDBJ databases">
        <authorList>
            <person name="Kallberg Y."/>
            <person name="Tangrot J."/>
            <person name="Rosling A."/>
        </authorList>
    </citation>
    <scope>NUCLEOTIDE SEQUENCE</scope>
    <source>
        <strain evidence="1">BR232B</strain>
    </source>
</reference>
<keyword evidence="2" id="KW-1185">Reference proteome</keyword>
<name>A0A9N9BZA8_9GLOM</name>
<gene>
    <name evidence="1" type="ORF">PBRASI_LOCUS6825</name>
</gene>
<sequence>MHTSNTQFIITLDTLCPEIQTEIILYVENPGHLGQCSRSWYNMVNSPAIKSKWLISRVGRTHALFHAVRMGEPFINLDVVKCLFAQKAQLSRYFLQKLREKREAPGRGIPTRWASDLPPSIVVELYDEGQRQFGKGLQLRGNDAQHFYTLSGASQNTTEAKPIIQHNASGIIKLIKVYKFVPLPCVRRKTVLRFSDTVGCSCDHVKEWKIVARAIAIYPELVNVWKKNGGYDVMDDLNVYERS</sequence>
<proteinExistence type="predicted"/>
<evidence type="ECO:0000313" key="1">
    <source>
        <dbReference type="EMBL" id="CAG8585063.1"/>
    </source>
</evidence>
<dbReference type="AlphaFoldDB" id="A0A9N9BZA8"/>
<dbReference type="Proteomes" id="UP000789739">
    <property type="component" value="Unassembled WGS sequence"/>
</dbReference>
<evidence type="ECO:0000313" key="2">
    <source>
        <dbReference type="Proteomes" id="UP000789739"/>
    </source>
</evidence>